<keyword evidence="3" id="KW-1185">Reference proteome</keyword>
<dbReference type="SUPFAM" id="SSF55729">
    <property type="entry name" value="Acyl-CoA N-acyltransferases (Nat)"/>
    <property type="match status" value="1"/>
</dbReference>
<dbReference type="EMBL" id="JBHSXM010000001">
    <property type="protein sequence ID" value="MFC6837360.1"/>
    <property type="molecule type" value="Genomic_DNA"/>
</dbReference>
<evidence type="ECO:0000313" key="3">
    <source>
        <dbReference type="Proteomes" id="UP001596406"/>
    </source>
</evidence>
<dbReference type="PROSITE" id="PS51186">
    <property type="entry name" value="GNAT"/>
    <property type="match status" value="1"/>
</dbReference>
<dbReference type="GO" id="GO:0016746">
    <property type="term" value="F:acyltransferase activity"/>
    <property type="evidence" value="ECO:0007669"/>
    <property type="project" value="UniProtKB-KW"/>
</dbReference>
<gene>
    <name evidence="2" type="ORF">ACFQHK_12670</name>
</gene>
<evidence type="ECO:0000259" key="1">
    <source>
        <dbReference type="PROSITE" id="PS51186"/>
    </source>
</evidence>
<dbReference type="Pfam" id="PF13508">
    <property type="entry name" value="Acetyltransf_7"/>
    <property type="match status" value="1"/>
</dbReference>
<reference evidence="2 3" key="1">
    <citation type="journal article" date="2019" name="Int. J. Syst. Evol. Microbiol.">
        <title>The Global Catalogue of Microorganisms (GCM) 10K type strain sequencing project: providing services to taxonomists for standard genome sequencing and annotation.</title>
        <authorList>
            <consortium name="The Broad Institute Genomics Platform"/>
            <consortium name="The Broad Institute Genome Sequencing Center for Infectious Disease"/>
            <person name="Wu L."/>
            <person name="Ma J."/>
        </authorList>
    </citation>
    <scope>NUCLEOTIDE SEQUENCE [LARGE SCALE GENOMIC DNA]</scope>
    <source>
        <strain evidence="2 3">PSRA2</strain>
    </source>
</reference>
<sequence>MSDATVGRARPDEALAVRRVLDAALLDVDDLDDAIRRGAVFVARRKDRVVGALVLDDEHVTAVAVRRRRRARGVGTALVERALSERGRLTADFREAVRPFYASLGFTIEEREDGRLWGRLDESARD</sequence>
<dbReference type="EC" id="2.3.1.-" evidence="2"/>
<organism evidence="2 3">
    <name type="scientific">Halomarina ordinaria</name>
    <dbReference type="NCBI Taxonomy" id="3033939"/>
    <lineage>
        <taxon>Archaea</taxon>
        <taxon>Methanobacteriati</taxon>
        <taxon>Methanobacteriota</taxon>
        <taxon>Stenosarchaea group</taxon>
        <taxon>Halobacteria</taxon>
        <taxon>Halobacteriales</taxon>
        <taxon>Natronomonadaceae</taxon>
        <taxon>Halomarina</taxon>
    </lineage>
</organism>
<comment type="caution">
    <text evidence="2">The sequence shown here is derived from an EMBL/GenBank/DDBJ whole genome shotgun (WGS) entry which is preliminary data.</text>
</comment>
<feature type="domain" description="N-acetyltransferase" evidence="1">
    <location>
        <begin position="4"/>
        <end position="126"/>
    </location>
</feature>
<proteinExistence type="predicted"/>
<dbReference type="Gene3D" id="3.40.630.30">
    <property type="match status" value="1"/>
</dbReference>
<accession>A0ABD5U9X4</accession>
<dbReference type="RefSeq" id="WP_304449025.1">
    <property type="nucleotide sequence ID" value="NZ_JARRAH010000001.1"/>
</dbReference>
<dbReference type="AlphaFoldDB" id="A0ABD5U9X4"/>
<dbReference type="InterPro" id="IPR016181">
    <property type="entry name" value="Acyl_CoA_acyltransferase"/>
</dbReference>
<protein>
    <submittedName>
        <fullName evidence="2">GNAT family N-acetyltransferase</fullName>
        <ecNumber evidence="2">2.3.1.-</ecNumber>
    </submittedName>
</protein>
<keyword evidence="2" id="KW-0808">Transferase</keyword>
<evidence type="ECO:0000313" key="2">
    <source>
        <dbReference type="EMBL" id="MFC6837360.1"/>
    </source>
</evidence>
<name>A0ABD5U9X4_9EURY</name>
<dbReference type="InterPro" id="IPR000182">
    <property type="entry name" value="GNAT_dom"/>
</dbReference>
<dbReference type="Proteomes" id="UP001596406">
    <property type="component" value="Unassembled WGS sequence"/>
</dbReference>
<keyword evidence="2" id="KW-0012">Acyltransferase</keyword>